<dbReference type="GO" id="GO:0015074">
    <property type="term" value="P:DNA integration"/>
    <property type="evidence" value="ECO:0007669"/>
    <property type="project" value="InterPro"/>
</dbReference>
<keyword evidence="1" id="KW-0378">Hydrolase</keyword>
<keyword evidence="2" id="KW-0862">Zinc</keyword>
<feature type="region of interest" description="Disordered" evidence="4">
    <location>
        <begin position="172"/>
        <end position="194"/>
    </location>
</feature>
<dbReference type="InterPro" id="IPR001878">
    <property type="entry name" value="Znf_CCHC"/>
</dbReference>
<proteinExistence type="predicted"/>
<protein>
    <recommendedName>
        <fullName evidence="8">Retrovirus-related Pol polyprotein from transposon TNT 1-94</fullName>
    </recommendedName>
</protein>
<evidence type="ECO:0000259" key="5">
    <source>
        <dbReference type="PROSITE" id="PS50158"/>
    </source>
</evidence>
<feature type="coiled-coil region" evidence="3">
    <location>
        <begin position="750"/>
        <end position="821"/>
    </location>
</feature>
<feature type="coiled-coil region" evidence="3">
    <location>
        <begin position="377"/>
        <end position="443"/>
    </location>
</feature>
<feature type="region of interest" description="Disordered" evidence="4">
    <location>
        <begin position="665"/>
        <end position="685"/>
    </location>
</feature>
<dbReference type="EMBL" id="BKCJ010141433">
    <property type="protein sequence ID" value="GEX95460.1"/>
    <property type="molecule type" value="Genomic_DNA"/>
</dbReference>
<dbReference type="GO" id="GO:0003676">
    <property type="term" value="F:nucleic acid binding"/>
    <property type="evidence" value="ECO:0007669"/>
    <property type="project" value="InterPro"/>
</dbReference>
<keyword evidence="1" id="KW-0645">Protease</keyword>
<keyword evidence="3" id="KW-0175">Coiled coil</keyword>
<dbReference type="SMART" id="SM00343">
    <property type="entry name" value="ZnF_C2HC"/>
    <property type="match status" value="1"/>
</dbReference>
<reference evidence="7" key="1">
    <citation type="journal article" date="2019" name="Sci. Rep.">
        <title>Draft genome of Tanacetum cinerariifolium, the natural source of mosquito coil.</title>
        <authorList>
            <person name="Yamashiro T."/>
            <person name="Shiraishi A."/>
            <person name="Satake H."/>
            <person name="Nakayama K."/>
        </authorList>
    </citation>
    <scope>NUCLEOTIDE SEQUENCE</scope>
</reference>
<accession>A0A699HDX3</accession>
<feature type="domain" description="Integrase catalytic" evidence="6">
    <location>
        <begin position="1295"/>
        <end position="1400"/>
    </location>
</feature>
<dbReference type="Pfam" id="PF00665">
    <property type="entry name" value="rve"/>
    <property type="match status" value="1"/>
</dbReference>
<comment type="caution">
    <text evidence="7">The sequence shown here is derived from an EMBL/GenBank/DDBJ whole genome shotgun (WGS) entry which is preliminary data.</text>
</comment>
<feature type="compositionally biased region" description="Polar residues" evidence="4">
    <location>
        <begin position="674"/>
        <end position="685"/>
    </location>
</feature>
<feature type="domain" description="CCHC-type" evidence="5">
    <location>
        <begin position="228"/>
        <end position="243"/>
    </location>
</feature>
<name>A0A699HDX3_TANCI</name>
<dbReference type="PANTHER" id="PTHR42648">
    <property type="entry name" value="TRANSPOSASE, PUTATIVE-RELATED"/>
    <property type="match status" value="1"/>
</dbReference>
<feature type="compositionally biased region" description="Low complexity" evidence="4">
    <location>
        <begin position="174"/>
        <end position="188"/>
    </location>
</feature>
<dbReference type="GO" id="GO:0008270">
    <property type="term" value="F:zinc ion binding"/>
    <property type="evidence" value="ECO:0007669"/>
    <property type="project" value="UniProtKB-KW"/>
</dbReference>
<keyword evidence="2" id="KW-0863">Zinc-finger</keyword>
<dbReference type="InterPro" id="IPR054722">
    <property type="entry name" value="PolX-like_BBD"/>
</dbReference>
<keyword evidence="2" id="KW-0479">Metal-binding</keyword>
<dbReference type="SUPFAM" id="SSF53098">
    <property type="entry name" value="Ribonuclease H-like"/>
    <property type="match status" value="1"/>
</dbReference>
<sequence length="1400" mass="161488">MEAGSKDRPPMLALGNYVQWKSRIKRYIDTKPNHELIHYCLKNPPYKLAWADKEVPISEGIDNDIYSTVDACSNTCEMWKAIKRLKQGESINVQDLKTNLYWEFGKFTSQDEWQRFVTLVKQSQELKTVSYHKLYDILKQNQKEVNEIRAERIARTANPLALVAQQQPKIYKPTNNNLRTSSNTSRANQDNSLRINRSTGYENQRIANVVGARETVGSTVVQKYGIQCYNCKEFRHVARECQKLKWVKDAAYHRKKMLLCKQEEAGIQLNAEQADWRDDTDDDELEDQELESHYMYMAHLQEVSPDAADSGPIFDAEPLQKVSNDDHYNVFFIESALPEQSKSIHDTYPIEQDAHNVIIDSLDMSYNREKIDQNDDNNDLDNERELLASLIKKLKCEIDESKNRNKFLETLNKVLVAKLKGEIKDFKNKNKSLESSNNLFKEASNKLSETNKLLYDDFKKLEAELARRNSMKYASKMEIECAQVRGDLISYKMESQKSFNKYTQTINDLNQTISEMKNKLCAHQETIFILSQQKEAQIKLYKTRKDKELDKVIALENKVKVLDNIVYKTGQSVQTMNMLNNKCRTSFAKPEFLKKAQRVNPRLYDIGCYNYNLMSMLAPESDEVIRLEKESRSKLSDLIRPFDYEKLNNLYDLFVPQREKSSEQRYFSKRSRLSHTSVNNGNSKESFNKQTTLLEKLMDESIPTYSGYLDPFIQNTIEANFSCEIRRINDGLEQFHMCLNEEMVVDLRYFNSLELEVDSLKSQLETQKTQFLNEIDRLSREYYYADHMNAILGVYTELDEVTNLQCDYLKLLEKCECLEKELSKSKMMSKSFEALQKHAINLEIDLQQYLKAHLQDKGIVISELKKLIAKLKGKSVDTKFEKSSIIRQPNAFKSQRPSVLGKPTIFSDPLKRKDFSKSKSVTQNNISNDFSKPVTAQTLPPNKKSILNNMNVLALGMCNSTTSVSRPQLKSNPMEDRVMLNNSKGKKQEVEDQRRNVKFSKNKTFVTACNDSLNAKTLNVNFVSATCGKCVLNEKHDMCVLNSVAKPLKKTVASESNQKPRNITRKLYERVSKAFSWWYLKFTPSYKWKPKSNKENVNLNASMPLGSLVEIVLFIVDSGCSKHMTGNLKLLINFVEKFLGTVKFRNDQIAPILSYGDLVQGAVTIKRVYYVEGLNHNLFSVGQFCDADLEVAFRKSTCYIRDLKGNDLLTCSRGTDLYSITLQDTNSPNPICLMAKATSSQAWLWHRRLSHLNFDTINLLSKNDIVVGLPKLKFVKDHLCSSCELGKAKRKSFHTKIIPSLKRRLQLLHMDLCGPMRVASINGKRFVLVIVDDYSKYTWTHFLRSKDETPEVLIDFLRLVQRGLQSQVRIVRTNKGSEFLNKTLHAYFAAEGILHQTSVA</sequence>
<dbReference type="InterPro" id="IPR001584">
    <property type="entry name" value="Integrase_cat-core"/>
</dbReference>
<dbReference type="Gene3D" id="3.30.420.10">
    <property type="entry name" value="Ribonuclease H-like superfamily/Ribonuclease H"/>
    <property type="match status" value="1"/>
</dbReference>
<dbReference type="InterPro" id="IPR025724">
    <property type="entry name" value="GAG-pre-integrase_dom"/>
</dbReference>
<evidence type="ECO:0000256" key="1">
    <source>
        <dbReference type="ARBA" id="ARBA00022670"/>
    </source>
</evidence>
<dbReference type="Pfam" id="PF22936">
    <property type="entry name" value="Pol_BBD"/>
    <property type="match status" value="1"/>
</dbReference>
<evidence type="ECO:0000313" key="7">
    <source>
        <dbReference type="EMBL" id="GEX95460.1"/>
    </source>
</evidence>
<dbReference type="GO" id="GO:0008233">
    <property type="term" value="F:peptidase activity"/>
    <property type="evidence" value="ECO:0007669"/>
    <property type="project" value="UniProtKB-KW"/>
</dbReference>
<evidence type="ECO:0008006" key="8">
    <source>
        <dbReference type="Google" id="ProtNLM"/>
    </source>
</evidence>
<evidence type="ECO:0000259" key="6">
    <source>
        <dbReference type="PROSITE" id="PS50994"/>
    </source>
</evidence>
<dbReference type="GO" id="GO:0006508">
    <property type="term" value="P:proteolysis"/>
    <property type="evidence" value="ECO:0007669"/>
    <property type="project" value="UniProtKB-KW"/>
</dbReference>
<evidence type="ECO:0000256" key="4">
    <source>
        <dbReference type="SAM" id="MobiDB-lite"/>
    </source>
</evidence>
<dbReference type="PANTHER" id="PTHR42648:SF21">
    <property type="entry name" value="CYSTEINE-RICH RLK (RECEPTOR-LIKE PROTEIN KINASE) 8"/>
    <property type="match status" value="1"/>
</dbReference>
<dbReference type="InterPro" id="IPR012337">
    <property type="entry name" value="RNaseH-like_sf"/>
</dbReference>
<dbReference type="Pfam" id="PF13976">
    <property type="entry name" value="gag_pre-integrs"/>
    <property type="match status" value="1"/>
</dbReference>
<gene>
    <name evidence="7" type="ORF">Tci_367435</name>
</gene>
<organism evidence="7">
    <name type="scientific">Tanacetum cinerariifolium</name>
    <name type="common">Dalmatian daisy</name>
    <name type="synonym">Chrysanthemum cinerariifolium</name>
    <dbReference type="NCBI Taxonomy" id="118510"/>
    <lineage>
        <taxon>Eukaryota</taxon>
        <taxon>Viridiplantae</taxon>
        <taxon>Streptophyta</taxon>
        <taxon>Embryophyta</taxon>
        <taxon>Tracheophyta</taxon>
        <taxon>Spermatophyta</taxon>
        <taxon>Magnoliopsida</taxon>
        <taxon>eudicotyledons</taxon>
        <taxon>Gunneridae</taxon>
        <taxon>Pentapetalae</taxon>
        <taxon>asterids</taxon>
        <taxon>campanulids</taxon>
        <taxon>Asterales</taxon>
        <taxon>Asteraceae</taxon>
        <taxon>Asteroideae</taxon>
        <taxon>Anthemideae</taxon>
        <taxon>Anthemidinae</taxon>
        <taxon>Tanacetum</taxon>
    </lineage>
</organism>
<dbReference type="InterPro" id="IPR039537">
    <property type="entry name" value="Retrotran_Ty1/copia-like"/>
</dbReference>
<dbReference type="InterPro" id="IPR036397">
    <property type="entry name" value="RNaseH_sf"/>
</dbReference>
<evidence type="ECO:0000256" key="2">
    <source>
        <dbReference type="PROSITE-ProRule" id="PRU00047"/>
    </source>
</evidence>
<dbReference type="PROSITE" id="PS50158">
    <property type="entry name" value="ZF_CCHC"/>
    <property type="match status" value="1"/>
</dbReference>
<evidence type="ECO:0000256" key="3">
    <source>
        <dbReference type="SAM" id="Coils"/>
    </source>
</evidence>
<dbReference type="PROSITE" id="PS50994">
    <property type="entry name" value="INTEGRASE"/>
    <property type="match status" value="1"/>
</dbReference>